<dbReference type="GO" id="GO:0006892">
    <property type="term" value="P:post-Golgi vesicle-mediated transport"/>
    <property type="evidence" value="ECO:0007669"/>
    <property type="project" value="TreeGrafter"/>
</dbReference>
<dbReference type="SUPFAM" id="SSF51316">
    <property type="entry name" value="Mss4-like"/>
    <property type="match status" value="1"/>
</dbReference>
<dbReference type="PANTHER" id="PTHR13276:SF0">
    <property type="entry name" value="GUANINE NUCLEOTIDE EXCHANGE FACTOR MSS4"/>
    <property type="match status" value="1"/>
</dbReference>
<dbReference type="GO" id="GO:0015031">
    <property type="term" value="P:protein transport"/>
    <property type="evidence" value="ECO:0007669"/>
    <property type="project" value="UniProtKB-KW"/>
</dbReference>
<dbReference type="InterPro" id="IPR011323">
    <property type="entry name" value="Mss4/transl-control_tumour"/>
</dbReference>
<keyword evidence="5" id="KW-1185">Reference proteome</keyword>
<dbReference type="AlphaFoldDB" id="A0A5E4QNW7"/>
<dbReference type="GO" id="GO:0008270">
    <property type="term" value="F:zinc ion binding"/>
    <property type="evidence" value="ECO:0007669"/>
    <property type="project" value="TreeGrafter"/>
</dbReference>
<accession>A0A5E4QNW7</accession>
<dbReference type="Pfam" id="PF04421">
    <property type="entry name" value="Mss4"/>
    <property type="match status" value="1"/>
</dbReference>
<keyword evidence="3" id="KW-0653">Protein transport</keyword>
<gene>
    <name evidence="4" type="ORF">LSINAPIS_LOCUS10701</name>
</gene>
<proteinExistence type="predicted"/>
<evidence type="ECO:0000256" key="1">
    <source>
        <dbReference type="ARBA" id="ARBA00022448"/>
    </source>
</evidence>
<evidence type="ECO:0000256" key="3">
    <source>
        <dbReference type="ARBA" id="ARBA00022927"/>
    </source>
</evidence>
<reference evidence="4 5" key="1">
    <citation type="submission" date="2017-07" db="EMBL/GenBank/DDBJ databases">
        <authorList>
            <person name="Talla V."/>
            <person name="Backstrom N."/>
        </authorList>
    </citation>
    <scope>NUCLEOTIDE SEQUENCE [LARGE SCALE GENOMIC DNA]</scope>
</reference>
<evidence type="ECO:0000313" key="4">
    <source>
        <dbReference type="EMBL" id="VVC99949.1"/>
    </source>
</evidence>
<keyword evidence="2" id="KW-0344">Guanine-nucleotide releasing factor</keyword>
<dbReference type="InterPro" id="IPR007515">
    <property type="entry name" value="Mss4"/>
</dbReference>
<keyword evidence="1" id="KW-0813">Transport</keyword>
<dbReference type="PROSITE" id="PS51796">
    <property type="entry name" value="MSS4"/>
    <property type="match status" value="1"/>
</dbReference>
<evidence type="ECO:0000256" key="2">
    <source>
        <dbReference type="ARBA" id="ARBA00022658"/>
    </source>
</evidence>
<dbReference type="GO" id="GO:0007264">
    <property type="term" value="P:small GTPase-mediated signal transduction"/>
    <property type="evidence" value="ECO:0007669"/>
    <property type="project" value="InterPro"/>
</dbReference>
<name>A0A5E4QNW7_9NEOP</name>
<sequence length="101" mass="11488">MSADVEVNSIGKELIENGTNKLEKDLPLMLQDKSNSGEIQTEAIYEFYYVESMFTFYKMGFTNTVDNFKYLSCADCDAGPVGYYDMNTKHSFLALSRVNHV</sequence>
<dbReference type="GO" id="GO:0016020">
    <property type="term" value="C:membrane"/>
    <property type="evidence" value="ECO:0007669"/>
    <property type="project" value="TreeGrafter"/>
</dbReference>
<dbReference type="PANTHER" id="PTHR13276">
    <property type="entry name" value="GUANINE NUCLEOTIDE EXCHANGE FACTOR MSS4"/>
    <property type="match status" value="1"/>
</dbReference>
<dbReference type="EMBL" id="FZQP02004444">
    <property type="protein sequence ID" value="VVC99949.1"/>
    <property type="molecule type" value="Genomic_DNA"/>
</dbReference>
<dbReference type="GO" id="GO:0005829">
    <property type="term" value="C:cytosol"/>
    <property type="evidence" value="ECO:0007669"/>
    <property type="project" value="TreeGrafter"/>
</dbReference>
<dbReference type="GO" id="GO:0005085">
    <property type="term" value="F:guanyl-nucleotide exchange factor activity"/>
    <property type="evidence" value="ECO:0007669"/>
    <property type="project" value="UniProtKB-KW"/>
</dbReference>
<organism evidence="4 5">
    <name type="scientific">Leptidea sinapis</name>
    <dbReference type="NCBI Taxonomy" id="189913"/>
    <lineage>
        <taxon>Eukaryota</taxon>
        <taxon>Metazoa</taxon>
        <taxon>Ecdysozoa</taxon>
        <taxon>Arthropoda</taxon>
        <taxon>Hexapoda</taxon>
        <taxon>Insecta</taxon>
        <taxon>Pterygota</taxon>
        <taxon>Neoptera</taxon>
        <taxon>Endopterygota</taxon>
        <taxon>Lepidoptera</taxon>
        <taxon>Glossata</taxon>
        <taxon>Ditrysia</taxon>
        <taxon>Papilionoidea</taxon>
        <taxon>Pieridae</taxon>
        <taxon>Dismorphiinae</taxon>
        <taxon>Leptidea</taxon>
    </lineage>
</organism>
<evidence type="ECO:0000313" key="5">
    <source>
        <dbReference type="Proteomes" id="UP000324832"/>
    </source>
</evidence>
<dbReference type="Gene3D" id="2.170.150.10">
    <property type="entry name" value="Metal Binding Protein, Guanine Nucleotide Exchange Factor, Chain A"/>
    <property type="match status" value="1"/>
</dbReference>
<dbReference type="Proteomes" id="UP000324832">
    <property type="component" value="Unassembled WGS sequence"/>
</dbReference>
<dbReference type="InterPro" id="IPR011057">
    <property type="entry name" value="Mss4-like_sf"/>
</dbReference>
<protein>
    <submittedName>
        <fullName evidence="4">Uncharacterized protein</fullName>
    </submittedName>
</protein>